<keyword evidence="3" id="KW-1185">Reference proteome</keyword>
<evidence type="ECO:0000313" key="2">
    <source>
        <dbReference type="EMBL" id="EMF14094.1"/>
    </source>
</evidence>
<organism evidence="2 3">
    <name type="scientific">Sphaerulina musiva (strain SO2202)</name>
    <name type="common">Poplar stem canker fungus</name>
    <name type="synonym">Septoria musiva</name>
    <dbReference type="NCBI Taxonomy" id="692275"/>
    <lineage>
        <taxon>Eukaryota</taxon>
        <taxon>Fungi</taxon>
        <taxon>Dikarya</taxon>
        <taxon>Ascomycota</taxon>
        <taxon>Pezizomycotina</taxon>
        <taxon>Dothideomycetes</taxon>
        <taxon>Dothideomycetidae</taxon>
        <taxon>Mycosphaerellales</taxon>
        <taxon>Mycosphaerellaceae</taxon>
        <taxon>Sphaerulina</taxon>
    </lineage>
</organism>
<dbReference type="eggNOG" id="ENOG502R2IM">
    <property type="taxonomic scope" value="Eukaryota"/>
</dbReference>
<feature type="region of interest" description="Disordered" evidence="1">
    <location>
        <begin position="207"/>
        <end position="248"/>
    </location>
</feature>
<protein>
    <submittedName>
        <fullName evidence="2">Uncharacterized protein</fullName>
    </submittedName>
</protein>
<evidence type="ECO:0000256" key="1">
    <source>
        <dbReference type="SAM" id="MobiDB-lite"/>
    </source>
</evidence>
<feature type="region of interest" description="Disordered" evidence="1">
    <location>
        <begin position="1"/>
        <end position="25"/>
    </location>
</feature>
<dbReference type="OrthoDB" id="3649358at2759"/>
<feature type="compositionally biased region" description="Low complexity" evidence="1">
    <location>
        <begin position="225"/>
        <end position="243"/>
    </location>
</feature>
<dbReference type="HOGENOM" id="CLU_918805_0_0_1"/>
<feature type="region of interest" description="Disordered" evidence="1">
    <location>
        <begin position="266"/>
        <end position="303"/>
    </location>
</feature>
<accession>M3D893</accession>
<dbReference type="AlphaFoldDB" id="M3D893"/>
<feature type="compositionally biased region" description="Basic and acidic residues" evidence="1">
    <location>
        <begin position="290"/>
        <end position="303"/>
    </location>
</feature>
<name>M3D893_SPHMS</name>
<reference evidence="2 3" key="1">
    <citation type="journal article" date="2012" name="PLoS Pathog.">
        <title>Diverse lifestyles and strategies of plant pathogenesis encoded in the genomes of eighteen Dothideomycetes fungi.</title>
        <authorList>
            <person name="Ohm R.A."/>
            <person name="Feau N."/>
            <person name="Henrissat B."/>
            <person name="Schoch C.L."/>
            <person name="Horwitz B.A."/>
            <person name="Barry K.W."/>
            <person name="Condon B.J."/>
            <person name="Copeland A.C."/>
            <person name="Dhillon B."/>
            <person name="Glaser F."/>
            <person name="Hesse C.N."/>
            <person name="Kosti I."/>
            <person name="LaButti K."/>
            <person name="Lindquist E.A."/>
            <person name="Lucas S."/>
            <person name="Salamov A.A."/>
            <person name="Bradshaw R.E."/>
            <person name="Ciuffetti L."/>
            <person name="Hamelin R.C."/>
            <person name="Kema G.H.J."/>
            <person name="Lawrence C."/>
            <person name="Scott J.A."/>
            <person name="Spatafora J.W."/>
            <person name="Turgeon B.G."/>
            <person name="de Wit P.J.G.M."/>
            <person name="Zhong S."/>
            <person name="Goodwin S.B."/>
            <person name="Grigoriev I.V."/>
        </authorList>
    </citation>
    <scope>NUCLEOTIDE SEQUENCE [LARGE SCALE GENOMIC DNA]</scope>
    <source>
        <strain evidence="2 3">SO2202</strain>
    </source>
</reference>
<feature type="compositionally biased region" description="Acidic residues" evidence="1">
    <location>
        <begin position="209"/>
        <end position="223"/>
    </location>
</feature>
<dbReference type="Proteomes" id="UP000016931">
    <property type="component" value="Unassembled WGS sequence"/>
</dbReference>
<dbReference type="EMBL" id="KB456262">
    <property type="protein sequence ID" value="EMF14094.1"/>
    <property type="molecule type" value="Genomic_DNA"/>
</dbReference>
<dbReference type="GeneID" id="27906724"/>
<feature type="compositionally biased region" description="Basic and acidic residues" evidence="1">
    <location>
        <begin position="266"/>
        <end position="279"/>
    </location>
</feature>
<sequence length="303" mass="34408">MPGLVAPDAPASPVHALTARGQGRADMSTRTTAFYGGNPFLYEPDRQGRRHWRLDRQKPPGDAYDDHPLVPAHWSVSPAMTQVDDAYRYDTRCDRLSQWTPKMHTVNELADEVLRAHGVPDVGRRGLYICGHMADVVYSPDANGKDRNSDRERIMVFVIELSRADRHKWRDMHEELVEVLVRAGVRDYHGVPIRYFELRTSISLTAEPEPLDGLEQDPAEESVESPTSPMSSAAMPAWATSAPPVRPAPRSLQTFAEAHEYVMGRSREYMQHRSQEQERNVGSGNAFFSRDPRLQDPRLRRNQ</sequence>
<proteinExistence type="predicted"/>
<evidence type="ECO:0000313" key="3">
    <source>
        <dbReference type="Proteomes" id="UP000016931"/>
    </source>
</evidence>
<dbReference type="RefSeq" id="XP_016762215.1">
    <property type="nucleotide sequence ID" value="XM_016909587.1"/>
</dbReference>
<gene>
    <name evidence="2" type="ORF">SEPMUDRAFT_62144</name>
</gene>